<keyword evidence="6 9" id="KW-0067">ATP-binding</keyword>
<evidence type="ECO:0000313" key="11">
    <source>
        <dbReference type="EMBL" id="OGG87156.1"/>
    </source>
</evidence>
<dbReference type="PROSITE" id="PS50862">
    <property type="entry name" value="AA_TRNA_LIGASE_II"/>
    <property type="match status" value="1"/>
</dbReference>
<keyword evidence="3 9" id="KW-0963">Cytoplasm</keyword>
<dbReference type="InterPro" id="IPR047089">
    <property type="entry name" value="Asp-tRNA-ligase_1_N"/>
</dbReference>
<dbReference type="GO" id="GO:0004815">
    <property type="term" value="F:aspartate-tRNA ligase activity"/>
    <property type="evidence" value="ECO:0007669"/>
    <property type="project" value="UniProtKB-UniRule"/>
</dbReference>
<dbReference type="Gene3D" id="2.40.50.140">
    <property type="entry name" value="Nucleic acid-binding proteins"/>
    <property type="match status" value="1"/>
</dbReference>
<comment type="subcellular location">
    <subcellularLocation>
        <location evidence="1 9">Cytoplasm</location>
    </subcellularLocation>
</comment>
<dbReference type="EC" id="6.1.1.12" evidence="9"/>
<dbReference type="PRINTS" id="PR01042">
    <property type="entry name" value="TRNASYNTHASP"/>
</dbReference>
<evidence type="ECO:0000256" key="6">
    <source>
        <dbReference type="ARBA" id="ARBA00022840"/>
    </source>
</evidence>
<dbReference type="GO" id="GO:0006422">
    <property type="term" value="P:aspartyl-tRNA aminoacylation"/>
    <property type="evidence" value="ECO:0007669"/>
    <property type="project" value="UniProtKB-UniRule"/>
</dbReference>
<evidence type="ECO:0000256" key="8">
    <source>
        <dbReference type="ARBA" id="ARBA00023146"/>
    </source>
</evidence>
<keyword evidence="7 9" id="KW-0648">Protein biosynthesis</keyword>
<evidence type="ECO:0000256" key="5">
    <source>
        <dbReference type="ARBA" id="ARBA00022741"/>
    </source>
</evidence>
<dbReference type="InterPro" id="IPR006195">
    <property type="entry name" value="aa-tRNA-synth_II"/>
</dbReference>
<reference evidence="11 12" key="1">
    <citation type="journal article" date="2016" name="Nat. Commun.">
        <title>Thousands of microbial genomes shed light on interconnected biogeochemical processes in an aquifer system.</title>
        <authorList>
            <person name="Anantharaman K."/>
            <person name="Brown C.T."/>
            <person name="Hug L.A."/>
            <person name="Sharon I."/>
            <person name="Castelle C.J."/>
            <person name="Probst A.J."/>
            <person name="Thomas B.C."/>
            <person name="Singh A."/>
            <person name="Wilkins M.J."/>
            <person name="Karaoz U."/>
            <person name="Brodie E.L."/>
            <person name="Williams K.H."/>
            <person name="Hubbard S.S."/>
            <person name="Banfield J.F."/>
        </authorList>
    </citation>
    <scope>NUCLEOTIDE SEQUENCE [LARGE SCALE GENOMIC DNA]</scope>
</reference>
<dbReference type="CDD" id="cd04317">
    <property type="entry name" value="EcAspRS_like_N"/>
    <property type="match status" value="1"/>
</dbReference>
<evidence type="ECO:0000256" key="2">
    <source>
        <dbReference type="ARBA" id="ARBA00005312"/>
    </source>
</evidence>
<dbReference type="Pfam" id="PF00152">
    <property type="entry name" value="tRNA-synt_2"/>
    <property type="match status" value="1"/>
</dbReference>
<keyword evidence="5 9" id="KW-0547">Nucleotide-binding</keyword>
<dbReference type="GO" id="GO:0017101">
    <property type="term" value="C:aminoacyl-tRNA synthetase multienzyme complex"/>
    <property type="evidence" value="ECO:0007669"/>
    <property type="project" value="TreeGrafter"/>
</dbReference>
<dbReference type="AlphaFoldDB" id="A0A1F6FMU1"/>
<comment type="similarity">
    <text evidence="2 9">Belongs to the class-II aminoacyl-tRNA synthetase family. Type 2 subfamily.</text>
</comment>
<feature type="binding site" evidence="9">
    <location>
        <position position="351"/>
    </location>
    <ligand>
        <name>L-aspartate</name>
        <dbReference type="ChEBI" id="CHEBI:29991"/>
    </ligand>
</feature>
<dbReference type="InterPro" id="IPR012340">
    <property type="entry name" value="NA-bd_OB-fold"/>
</dbReference>
<dbReference type="EMBL" id="MFMO01000036">
    <property type="protein sequence ID" value="OGG87156.1"/>
    <property type="molecule type" value="Genomic_DNA"/>
</dbReference>
<dbReference type="InterPro" id="IPR004364">
    <property type="entry name" value="Aa-tRNA-synt_II"/>
</dbReference>
<dbReference type="SUPFAM" id="SSF55681">
    <property type="entry name" value="Class II aaRS and biotin synthetases"/>
    <property type="match status" value="1"/>
</dbReference>
<feature type="binding site" evidence="9">
    <location>
        <begin position="221"/>
        <end position="223"/>
    </location>
    <ligand>
        <name>ATP</name>
        <dbReference type="ChEBI" id="CHEBI:30616"/>
    </ligand>
</feature>
<organism evidence="11 12">
    <name type="scientific">Candidatus Kaiserbacteria bacterium RIFCSPLOWO2_12_FULL_50_28</name>
    <dbReference type="NCBI Taxonomy" id="1798527"/>
    <lineage>
        <taxon>Bacteria</taxon>
        <taxon>Candidatus Kaiseribacteriota</taxon>
    </lineage>
</organism>
<dbReference type="InterPro" id="IPR045864">
    <property type="entry name" value="aa-tRNA-synth_II/BPL/LPL"/>
</dbReference>
<feature type="binding site" evidence="9">
    <location>
        <begin position="213"/>
        <end position="215"/>
    </location>
    <ligand>
        <name>ATP</name>
        <dbReference type="ChEBI" id="CHEBI:30616"/>
    </ligand>
</feature>
<evidence type="ECO:0000256" key="1">
    <source>
        <dbReference type="ARBA" id="ARBA00004496"/>
    </source>
</evidence>
<comment type="subunit">
    <text evidence="9">Homodimer.</text>
</comment>
<dbReference type="GO" id="GO:0005524">
    <property type="term" value="F:ATP binding"/>
    <property type="evidence" value="ECO:0007669"/>
    <property type="project" value="UniProtKB-UniRule"/>
</dbReference>
<gene>
    <name evidence="9" type="primary">aspS</name>
    <name evidence="11" type="ORF">A3H15_02055</name>
</gene>
<feature type="binding site" evidence="9">
    <location>
        <position position="348"/>
    </location>
    <ligand>
        <name>ATP</name>
        <dbReference type="ChEBI" id="CHEBI:30616"/>
    </ligand>
</feature>
<comment type="catalytic activity">
    <reaction evidence="9">
        <text>tRNA(Asp) + L-aspartate + ATP = L-aspartyl-tRNA(Asp) + AMP + diphosphate</text>
        <dbReference type="Rhea" id="RHEA:19649"/>
        <dbReference type="Rhea" id="RHEA-COMP:9660"/>
        <dbReference type="Rhea" id="RHEA-COMP:9678"/>
        <dbReference type="ChEBI" id="CHEBI:29991"/>
        <dbReference type="ChEBI" id="CHEBI:30616"/>
        <dbReference type="ChEBI" id="CHEBI:33019"/>
        <dbReference type="ChEBI" id="CHEBI:78442"/>
        <dbReference type="ChEBI" id="CHEBI:78516"/>
        <dbReference type="ChEBI" id="CHEBI:456215"/>
        <dbReference type="EC" id="6.1.1.12"/>
    </reaction>
</comment>
<name>A0A1F6FMU1_9BACT</name>
<proteinExistence type="inferred from homology"/>
<protein>
    <recommendedName>
        <fullName evidence="9">Aspartate--tRNA ligase</fullName>
        <ecNumber evidence="9">6.1.1.12</ecNumber>
    </recommendedName>
    <alternativeName>
        <fullName evidence="9">Aspartyl-tRNA synthetase</fullName>
        <shortName evidence="9">AspRS</shortName>
    </alternativeName>
</protein>
<evidence type="ECO:0000256" key="3">
    <source>
        <dbReference type="ARBA" id="ARBA00022490"/>
    </source>
</evidence>
<dbReference type="GO" id="GO:0005829">
    <property type="term" value="C:cytosol"/>
    <property type="evidence" value="ECO:0007669"/>
    <property type="project" value="TreeGrafter"/>
</dbReference>
<feature type="binding site" evidence="9">
    <location>
        <position position="169"/>
    </location>
    <ligand>
        <name>L-aspartate</name>
        <dbReference type="ChEBI" id="CHEBI:29991"/>
    </ligand>
</feature>
<dbReference type="PANTHER" id="PTHR43450">
    <property type="entry name" value="ASPARTYL-TRNA SYNTHETASE"/>
    <property type="match status" value="1"/>
</dbReference>
<evidence type="ECO:0000256" key="7">
    <source>
        <dbReference type="ARBA" id="ARBA00022917"/>
    </source>
</evidence>
<keyword evidence="4 9" id="KW-0436">Ligase</keyword>
<sequence length="432" mass="49726">MERIYIGDLREHIGESVLIKGWISVRRDQGKLVFFDVRDRSGSVQAVVLSKSNALAAAKEIRPEWVVSIKGIVNKRPEKNINPNMQNGDIELEIGEIETLSKARELPFELGVETNLDTYFDYMPYTLRSEKVKQIFKVQETIIRSFREALKREEFTEFQAPVLVGADAEGGAAAFPVEYYYDQKAYLATSPQLYKQIMVGVYERVFATPKVFRAEKHSTSRHLPEYTSLDFEMGFIDDHKDVMQMLEGTIRHIVNSVVEMHDIAQPLIPGKIPILKLREAQKILNVPEEPDLDPEHERQICEWAKEKHASEFIFITHYPVSKRPFYTYEDENDPGFTKSFDLLFRGLEITTGGQRIHDHDLLIERIQSRGLDPKRFSFYLQTFKYGMPPHGGSATGLERITARLLNLVNVKEATLFPRDLNRIDNLLSTDEA</sequence>
<comment type="function">
    <text evidence="9">Catalyzes the attachment of L-aspartate to tRNA(Asp) in a two-step reaction: L-aspartate is first activated by ATP to form Asp-AMP and then transferred to the acceptor end of tRNA(Asp).</text>
</comment>
<dbReference type="GO" id="GO:0003723">
    <property type="term" value="F:RNA binding"/>
    <property type="evidence" value="ECO:0007669"/>
    <property type="project" value="TreeGrafter"/>
</dbReference>
<feature type="domain" description="Aminoacyl-transfer RNA synthetases class-II family profile" evidence="10">
    <location>
        <begin position="136"/>
        <end position="417"/>
    </location>
</feature>
<dbReference type="Gene3D" id="3.30.930.10">
    <property type="entry name" value="Bira Bifunctional Protein, Domain 2"/>
    <property type="match status" value="1"/>
</dbReference>
<dbReference type="InterPro" id="IPR004365">
    <property type="entry name" value="NA-bd_OB_tRNA"/>
</dbReference>
<dbReference type="Proteomes" id="UP000177968">
    <property type="component" value="Unassembled WGS sequence"/>
</dbReference>
<keyword evidence="8 9" id="KW-0030">Aminoacyl-tRNA synthetase</keyword>
<accession>A0A1F6FMU1</accession>
<dbReference type="InterPro" id="IPR002312">
    <property type="entry name" value="Asp/Asn-tRNA-synth_IIb"/>
</dbReference>
<dbReference type="NCBIfam" id="NF003483">
    <property type="entry name" value="PRK05159.1"/>
    <property type="match status" value="1"/>
</dbReference>
<evidence type="ECO:0000256" key="4">
    <source>
        <dbReference type="ARBA" id="ARBA00022598"/>
    </source>
</evidence>
<evidence type="ECO:0000259" key="10">
    <source>
        <dbReference type="PROSITE" id="PS50862"/>
    </source>
</evidence>
<comment type="caution">
    <text evidence="9">Lacks conserved residue(s) required for the propagation of feature annotation.</text>
</comment>
<dbReference type="HAMAP" id="MF_02075">
    <property type="entry name" value="Asp_tRNA_synth_type2"/>
    <property type="match status" value="1"/>
</dbReference>
<dbReference type="SUPFAM" id="SSF50249">
    <property type="entry name" value="Nucleic acid-binding proteins"/>
    <property type="match status" value="1"/>
</dbReference>
<feature type="binding site" evidence="9">
    <location>
        <begin position="396"/>
        <end position="399"/>
    </location>
    <ligand>
        <name>ATP</name>
        <dbReference type="ChEBI" id="CHEBI:30616"/>
    </ligand>
</feature>
<evidence type="ECO:0000313" key="12">
    <source>
        <dbReference type="Proteomes" id="UP000177968"/>
    </source>
</evidence>
<evidence type="ECO:0000256" key="9">
    <source>
        <dbReference type="HAMAP-Rule" id="MF_02075"/>
    </source>
</evidence>
<dbReference type="Pfam" id="PF01336">
    <property type="entry name" value="tRNA_anti-codon"/>
    <property type="match status" value="1"/>
</dbReference>
<dbReference type="PANTHER" id="PTHR43450:SF1">
    <property type="entry name" value="ASPARTATE--TRNA LIGASE, CYTOPLASMIC"/>
    <property type="match status" value="1"/>
</dbReference>
<feature type="binding site" evidence="9">
    <location>
        <position position="355"/>
    </location>
    <ligand>
        <name>L-aspartate</name>
        <dbReference type="ChEBI" id="CHEBI:29991"/>
    </ligand>
</feature>
<feature type="region of interest" description="Aspartate" evidence="9">
    <location>
        <begin position="192"/>
        <end position="195"/>
    </location>
</feature>
<feature type="binding site" evidence="9">
    <location>
        <position position="213"/>
    </location>
    <ligand>
        <name>L-aspartate</name>
        <dbReference type="ChEBI" id="CHEBI:29991"/>
    </ligand>
</feature>
<comment type="caution">
    <text evidence="11">The sequence shown here is derived from an EMBL/GenBank/DDBJ whole genome shotgun (WGS) entry which is preliminary data.</text>
</comment>
<dbReference type="InterPro" id="IPR004523">
    <property type="entry name" value="Asp-tRNA_synthase_2"/>
</dbReference>